<organism evidence="1 2">
    <name type="scientific">Nocardia alba</name>
    <dbReference type="NCBI Taxonomy" id="225051"/>
    <lineage>
        <taxon>Bacteria</taxon>
        <taxon>Bacillati</taxon>
        <taxon>Actinomycetota</taxon>
        <taxon>Actinomycetes</taxon>
        <taxon>Mycobacteriales</taxon>
        <taxon>Nocardiaceae</taxon>
        <taxon>Nocardia</taxon>
    </lineage>
</organism>
<dbReference type="AlphaFoldDB" id="A0A4R1FRU3"/>
<dbReference type="Gene3D" id="3.40.50.12780">
    <property type="entry name" value="N-terminal domain of ligase-like"/>
    <property type="match status" value="1"/>
</dbReference>
<accession>A0A4R1FRU3</accession>
<dbReference type="EMBL" id="SMFR01000002">
    <property type="protein sequence ID" value="TCJ97697.1"/>
    <property type="molecule type" value="Genomic_DNA"/>
</dbReference>
<evidence type="ECO:0000313" key="2">
    <source>
        <dbReference type="Proteomes" id="UP000294856"/>
    </source>
</evidence>
<dbReference type="Proteomes" id="UP000294856">
    <property type="component" value="Unassembled WGS sequence"/>
</dbReference>
<sequence length="472" mass="51524">MISTLTRPGFAQALRVFQQAARTVPAYAKFLCDNGIDADAVRTPADFAEVPPVTKDNYIRAYPPHELISGGAITGAGTWSSSSGSSGTPTFWARDELSHEHGVDLHARILRGFRAETASTLVVVGFSMGDWIGGTYTFRSVADLHRRDLRVSVATPGMDIDLIRADIAALGPYYRQIVLAGYPPFVRDVLDRAPAAVLDQDIKVLMAGEAISEPWRDNLLSLLGKPDRPQDSCLIYGAADAGMFGHETASSITIRRLAQRDSTFRDAMFGADPVLPTFVEYDPTYRYVETDDRGALLCTVANAMPLVRYRINDIGSVHTAAEVGQALLAAGHDQRVRTNTPTAGFIALRGRPDVAVSFYSVKFAPETVRAALTDPRLSGELTGKFVLDKDLDPAGGDRLRLLVELRPDRALDEAFAVAVGSVFVHTVTEASREYRDLRTRIGTRAEPLVELRPFGSPEFRYAIKHDGRVSEA</sequence>
<reference evidence="1 2" key="1">
    <citation type="submission" date="2019-03" db="EMBL/GenBank/DDBJ databases">
        <title>Genomic Encyclopedia of Type Strains, Phase IV (KMG-IV): sequencing the most valuable type-strain genomes for metagenomic binning, comparative biology and taxonomic classification.</title>
        <authorList>
            <person name="Goeker M."/>
        </authorList>
    </citation>
    <scope>NUCLEOTIDE SEQUENCE [LARGE SCALE GENOMIC DNA]</scope>
    <source>
        <strain evidence="1 2">DSM 44684</strain>
    </source>
</reference>
<dbReference type="PANTHER" id="PTHR43845">
    <property type="entry name" value="BLR5969 PROTEIN"/>
    <property type="match status" value="1"/>
</dbReference>
<protein>
    <submittedName>
        <fullName evidence="1">Phenylacetate-CoA ligase</fullName>
    </submittedName>
</protein>
<evidence type="ECO:0000313" key="1">
    <source>
        <dbReference type="EMBL" id="TCJ97697.1"/>
    </source>
</evidence>
<proteinExistence type="predicted"/>
<dbReference type="GO" id="GO:0016874">
    <property type="term" value="F:ligase activity"/>
    <property type="evidence" value="ECO:0007669"/>
    <property type="project" value="UniProtKB-KW"/>
</dbReference>
<comment type="caution">
    <text evidence="1">The sequence shown here is derived from an EMBL/GenBank/DDBJ whole genome shotgun (WGS) entry which is preliminary data.</text>
</comment>
<dbReference type="STRING" id="1210063.GCA_001612665_01402"/>
<dbReference type="InterPro" id="IPR042099">
    <property type="entry name" value="ANL_N_sf"/>
</dbReference>
<gene>
    <name evidence="1" type="ORF">DFR71_3745</name>
</gene>
<dbReference type="OrthoDB" id="568480at2"/>
<dbReference type="RefSeq" id="WP_067447150.1">
    <property type="nucleotide sequence ID" value="NZ_SMFR01000002.1"/>
</dbReference>
<name>A0A4R1FRU3_9NOCA</name>
<dbReference type="PANTHER" id="PTHR43845:SF1">
    <property type="entry name" value="BLR5969 PROTEIN"/>
    <property type="match status" value="1"/>
</dbReference>
<keyword evidence="2" id="KW-1185">Reference proteome</keyword>
<keyword evidence="1" id="KW-0436">Ligase</keyword>